<feature type="domain" description="SLBB" evidence="17">
    <location>
        <begin position="595"/>
        <end position="683"/>
    </location>
</feature>
<gene>
    <name evidence="18" type="ORF">C7B64_05550</name>
</gene>
<organism evidence="18 19">
    <name type="scientific">Merismopedia glauca CCAP 1448/3</name>
    <dbReference type="NCBI Taxonomy" id="1296344"/>
    <lineage>
        <taxon>Bacteria</taxon>
        <taxon>Bacillati</taxon>
        <taxon>Cyanobacteriota</taxon>
        <taxon>Cyanophyceae</taxon>
        <taxon>Synechococcales</taxon>
        <taxon>Merismopediaceae</taxon>
        <taxon>Merismopedia</taxon>
    </lineage>
</organism>
<protein>
    <recommendedName>
        <fullName evidence="20">Polysaccharide export protein</fullName>
    </recommendedName>
</protein>
<dbReference type="Pfam" id="PF22461">
    <property type="entry name" value="SLBB_2"/>
    <property type="match status" value="3"/>
</dbReference>
<dbReference type="InterPro" id="IPR049712">
    <property type="entry name" value="Poly_export"/>
</dbReference>
<evidence type="ECO:0000256" key="5">
    <source>
        <dbReference type="ARBA" id="ARBA00022597"/>
    </source>
</evidence>
<keyword evidence="3" id="KW-0813">Transport</keyword>
<name>A0A2T1C753_9CYAN</name>
<dbReference type="GO" id="GO:0015159">
    <property type="term" value="F:polysaccharide transmembrane transporter activity"/>
    <property type="evidence" value="ECO:0007669"/>
    <property type="project" value="InterPro"/>
</dbReference>
<dbReference type="InterPro" id="IPR054765">
    <property type="entry name" value="SLBB_dom"/>
</dbReference>
<keyword evidence="19" id="KW-1185">Reference proteome</keyword>
<comment type="similarity">
    <text evidence="2">Belongs to the BexD/CtrA/VexA family.</text>
</comment>
<dbReference type="GO" id="GO:0009279">
    <property type="term" value="C:cell outer membrane"/>
    <property type="evidence" value="ECO:0007669"/>
    <property type="project" value="UniProtKB-SubCell"/>
</dbReference>
<dbReference type="EMBL" id="PVWJ01000018">
    <property type="protein sequence ID" value="PSB04100.1"/>
    <property type="molecule type" value="Genomic_DNA"/>
</dbReference>
<evidence type="ECO:0000256" key="6">
    <source>
        <dbReference type="ARBA" id="ARBA00022692"/>
    </source>
</evidence>
<keyword evidence="4" id="KW-1134">Transmembrane beta strand</keyword>
<dbReference type="Gene3D" id="3.10.560.10">
    <property type="entry name" value="Outer membrane lipoprotein wza domain like"/>
    <property type="match status" value="7"/>
</dbReference>
<dbReference type="GO" id="GO:0015288">
    <property type="term" value="F:porin activity"/>
    <property type="evidence" value="ECO:0007669"/>
    <property type="project" value="UniProtKB-KW"/>
</dbReference>
<keyword evidence="10" id="KW-0626">Porin</keyword>
<dbReference type="Pfam" id="PF02563">
    <property type="entry name" value="Poly_export"/>
    <property type="match status" value="1"/>
</dbReference>
<evidence type="ECO:0000313" key="18">
    <source>
        <dbReference type="EMBL" id="PSB04100.1"/>
    </source>
</evidence>
<keyword evidence="8" id="KW-0625">Polysaccharide transport</keyword>
<evidence type="ECO:0000256" key="8">
    <source>
        <dbReference type="ARBA" id="ARBA00023047"/>
    </source>
</evidence>
<keyword evidence="9" id="KW-0406">Ion transport</keyword>
<evidence type="ECO:0000313" key="19">
    <source>
        <dbReference type="Proteomes" id="UP000238762"/>
    </source>
</evidence>
<dbReference type="PANTHER" id="PTHR33619">
    <property type="entry name" value="POLYSACCHARIDE EXPORT PROTEIN GFCE-RELATED"/>
    <property type="match status" value="1"/>
</dbReference>
<sequence>MRVNGVMKASSFPNYLTRPLVGLVVVSLTATALPAPIVAQQPPQIIAQAGESAYTLGPGDRIRIDVFNVPEYSGEYQVLVDGSINLPIVGSVNVQGLTLQGGANAISSRYARYLRRPIVTMSLIAPRPLKIGVTGEVNRPGVYNLALNGGTQFPTVSQALQLAGGVTQSGNISRIVVRRAGGRNVTVNLAQVVQGGNIFRDIGLRDGDTIFVPTAAYNTNTVRQTAASSVGTQANSAQIAVIGEVSRPGTYTVRGDAIGAFTPYSPPKLTRAIQTAGGLTPSAGISQIQIRRPTKNGRIQSIRVNLLPLLQRGDYSQDIFIEDGDTIFIPVQKPLSVSQSNLIAASSLATQTTGPINIVFVGEVSRPGTYPVRGETAGPNGTIAPPTLTQAIKVAGGLTPSASISGIRIQRTNKNGSTQAIAVNLNRLLRNADFSQDLLLQEGDKVFIPTRGSLNSEETNLIASSTLAPQTTGPINIALVGEVSRPGTYPVRGETAGPNGTIAPPTISQAIKIAGGLTPSANIREISIQRNTRSGKQTFNANLLQLLQNGDFNQDLILQEGDRVFIPTRPVLNAEDANLIAVSTLATQTTGPINVVVVGEVSRPGTYPVKGETAGPNGTIAPPTLTQAIKASGGFTPSANIRQVQVERNTRSGKQLLAVNLQQLLQSGDFTQDLVLQEGDKVLIPTRTVVDVADSNLISASTLATQSTGPINVVIVGEVNRPGTFPVKGEAAGPNGTLTPPTVTQAIQVAGGIKPTADIRQVQVKRSTRDGSTQVLDVNLWQLLQAGDSTQDILLQDGDTISIPTAPNLDPTEVAILSNASFSPTSIRVNVVGEVERAGTVEVPPNTTLNQAILTAGGFNRRARKRTVELVRLNPNGTVTKRNVEVDFAKGISEENNPTLRNNDVIVVGRSSIAQIGDAVGTVLQPIGSFFSLFNFFRIFN</sequence>
<dbReference type="GO" id="GO:0006811">
    <property type="term" value="P:monoatomic ion transport"/>
    <property type="evidence" value="ECO:0007669"/>
    <property type="project" value="UniProtKB-KW"/>
</dbReference>
<dbReference type="PANTHER" id="PTHR33619:SF3">
    <property type="entry name" value="POLYSACCHARIDE EXPORT PROTEIN GFCE-RELATED"/>
    <property type="match status" value="1"/>
</dbReference>
<comment type="subcellular location">
    <subcellularLocation>
        <location evidence="1">Cell outer membrane</location>
        <topology evidence="1">Multi-pass membrane protein</topology>
    </subcellularLocation>
</comment>
<dbReference type="Pfam" id="PF10531">
    <property type="entry name" value="SLBB"/>
    <property type="match status" value="3"/>
</dbReference>
<dbReference type="Proteomes" id="UP000238762">
    <property type="component" value="Unassembled WGS sequence"/>
</dbReference>
<feature type="domain" description="Polysaccharide export protein N-terminal" evidence="15">
    <location>
        <begin position="51"/>
        <end position="123"/>
    </location>
</feature>
<evidence type="ECO:0000256" key="1">
    <source>
        <dbReference type="ARBA" id="ARBA00004571"/>
    </source>
</evidence>
<dbReference type="OrthoDB" id="9793939at2"/>
<evidence type="ECO:0000259" key="16">
    <source>
        <dbReference type="Pfam" id="PF10531"/>
    </source>
</evidence>
<dbReference type="InterPro" id="IPR019554">
    <property type="entry name" value="Soluble_ligand-bd"/>
</dbReference>
<evidence type="ECO:0000259" key="15">
    <source>
        <dbReference type="Pfam" id="PF02563"/>
    </source>
</evidence>
<evidence type="ECO:0000259" key="17">
    <source>
        <dbReference type="Pfam" id="PF22461"/>
    </source>
</evidence>
<keyword evidence="6" id="KW-0812">Transmembrane</keyword>
<evidence type="ECO:0008006" key="20">
    <source>
        <dbReference type="Google" id="ProtNLM"/>
    </source>
</evidence>
<evidence type="ECO:0000256" key="14">
    <source>
        <dbReference type="ARBA" id="ARBA00023288"/>
    </source>
</evidence>
<evidence type="ECO:0000256" key="13">
    <source>
        <dbReference type="ARBA" id="ARBA00023237"/>
    </source>
</evidence>
<evidence type="ECO:0000256" key="4">
    <source>
        <dbReference type="ARBA" id="ARBA00022452"/>
    </source>
</evidence>
<evidence type="ECO:0000256" key="9">
    <source>
        <dbReference type="ARBA" id="ARBA00023065"/>
    </source>
</evidence>
<evidence type="ECO:0000256" key="3">
    <source>
        <dbReference type="ARBA" id="ARBA00022448"/>
    </source>
</evidence>
<keyword evidence="14" id="KW-0449">Lipoprotein</keyword>
<feature type="domain" description="Soluble ligand binding" evidence="16">
    <location>
        <begin position="829"/>
        <end position="881"/>
    </location>
</feature>
<evidence type="ECO:0000256" key="11">
    <source>
        <dbReference type="ARBA" id="ARBA00023136"/>
    </source>
</evidence>
<reference evidence="18 19" key="2">
    <citation type="submission" date="2018-03" db="EMBL/GenBank/DDBJ databases">
        <title>The ancient ancestry and fast evolution of plastids.</title>
        <authorList>
            <person name="Moore K.R."/>
            <person name="Magnabosco C."/>
            <person name="Momper L."/>
            <person name="Gold D.A."/>
            <person name="Bosak T."/>
            <person name="Fournier G.P."/>
        </authorList>
    </citation>
    <scope>NUCLEOTIDE SEQUENCE [LARGE SCALE GENOMIC DNA]</scope>
    <source>
        <strain evidence="18 19">CCAP 1448/3</strain>
    </source>
</reference>
<feature type="domain" description="SLBB" evidence="17">
    <location>
        <begin position="713"/>
        <end position="802"/>
    </location>
</feature>
<evidence type="ECO:0000256" key="10">
    <source>
        <dbReference type="ARBA" id="ARBA00023114"/>
    </source>
</evidence>
<reference evidence="18 19" key="1">
    <citation type="submission" date="2018-02" db="EMBL/GenBank/DDBJ databases">
        <authorList>
            <person name="Cohen D.B."/>
            <person name="Kent A.D."/>
        </authorList>
    </citation>
    <scope>NUCLEOTIDE SEQUENCE [LARGE SCALE GENOMIC DNA]</scope>
    <source>
        <strain evidence="18 19">CCAP 1448/3</strain>
    </source>
</reference>
<evidence type="ECO:0000256" key="12">
    <source>
        <dbReference type="ARBA" id="ARBA00023139"/>
    </source>
</evidence>
<comment type="caution">
    <text evidence="18">The sequence shown here is derived from an EMBL/GenBank/DDBJ whole genome shotgun (WGS) entry which is preliminary data.</text>
</comment>
<keyword evidence="13" id="KW-0998">Cell outer membrane</keyword>
<dbReference type="Gene3D" id="3.30.1950.10">
    <property type="entry name" value="wza like domain"/>
    <property type="match status" value="1"/>
</dbReference>
<dbReference type="AlphaFoldDB" id="A0A2T1C753"/>
<keyword evidence="11" id="KW-0472">Membrane</keyword>
<accession>A0A2T1C753</accession>
<feature type="domain" description="SLBB" evidence="17">
    <location>
        <begin position="479"/>
        <end position="566"/>
    </location>
</feature>
<feature type="domain" description="Soluble ligand binding" evidence="16">
    <location>
        <begin position="131"/>
        <end position="187"/>
    </location>
</feature>
<keyword evidence="7" id="KW-0732">Signal</keyword>
<feature type="domain" description="Soluble ligand binding" evidence="16">
    <location>
        <begin position="361"/>
        <end position="419"/>
    </location>
</feature>
<dbReference type="InterPro" id="IPR003715">
    <property type="entry name" value="Poly_export_N"/>
</dbReference>
<evidence type="ECO:0000256" key="2">
    <source>
        <dbReference type="ARBA" id="ARBA00009450"/>
    </source>
</evidence>
<keyword evidence="5" id="KW-0762">Sugar transport</keyword>
<keyword evidence="12" id="KW-0564">Palmitate</keyword>
<dbReference type="GO" id="GO:0046930">
    <property type="term" value="C:pore complex"/>
    <property type="evidence" value="ECO:0007669"/>
    <property type="project" value="UniProtKB-KW"/>
</dbReference>
<evidence type="ECO:0000256" key="7">
    <source>
        <dbReference type="ARBA" id="ARBA00022729"/>
    </source>
</evidence>
<proteinExistence type="inferred from homology"/>